<dbReference type="GO" id="GO:0016070">
    <property type="term" value="P:RNA metabolic process"/>
    <property type="evidence" value="ECO:0007669"/>
    <property type="project" value="InterPro"/>
</dbReference>
<dbReference type="GO" id="GO:0005737">
    <property type="term" value="C:cytoplasm"/>
    <property type="evidence" value="ECO:0007669"/>
    <property type="project" value="InterPro"/>
</dbReference>
<dbReference type="GO" id="GO:0016788">
    <property type="term" value="F:hydrolase activity, acting on ester bonds"/>
    <property type="evidence" value="ECO:0007669"/>
    <property type="project" value="InterPro"/>
</dbReference>
<protein>
    <submittedName>
        <fullName evidence="2">Toxic protein SymE</fullName>
    </submittedName>
</protein>
<proteinExistence type="predicted"/>
<dbReference type="EMBL" id="QJJY01000024">
    <property type="protein sequence ID" value="PXX26220.1"/>
    <property type="molecule type" value="Genomic_DNA"/>
</dbReference>
<dbReference type="AlphaFoldDB" id="A0A318IP55"/>
<sequence>MADANHSAPFLFQDCFVNTQTSFQSRRIVPHIRLTDMAPPVLHLWMKLSGRWIEAAGFEPEQRLQIEVSHQRLVITPIDDASRDPVGKKGFPAFDTTMEQQQPQFSAVTGDAQ</sequence>
<gene>
    <name evidence="2" type="ORF">NA66_102461</name>
</gene>
<organism evidence="2 3">
    <name type="scientific">Burkholderia pyrrocinia</name>
    <name type="common">Pseudomonas pyrrocinia</name>
    <dbReference type="NCBI Taxonomy" id="60550"/>
    <lineage>
        <taxon>Bacteria</taxon>
        <taxon>Pseudomonadati</taxon>
        <taxon>Pseudomonadota</taxon>
        <taxon>Betaproteobacteria</taxon>
        <taxon>Burkholderiales</taxon>
        <taxon>Burkholderiaceae</taxon>
        <taxon>Burkholderia</taxon>
        <taxon>Burkholderia cepacia complex</taxon>
    </lineage>
</organism>
<evidence type="ECO:0000313" key="2">
    <source>
        <dbReference type="EMBL" id="PXX26220.1"/>
    </source>
</evidence>
<dbReference type="InterPro" id="IPR014944">
    <property type="entry name" value="Toxin_SymE-like"/>
</dbReference>
<feature type="domain" description="Toxin SymE-like" evidence="1">
    <location>
        <begin position="45"/>
        <end position="77"/>
    </location>
</feature>
<dbReference type="Proteomes" id="UP000247755">
    <property type="component" value="Unassembled WGS sequence"/>
</dbReference>
<reference evidence="2 3" key="1">
    <citation type="submission" date="2018-05" db="EMBL/GenBank/DDBJ databases">
        <title>Comparative genomics of bacterial root endophytes of switchgrass collected from native prairies over two seasons.</title>
        <authorList>
            <person name="Tang Y."/>
        </authorList>
    </citation>
    <scope>NUCLEOTIDE SEQUENCE [LARGE SCALE GENOMIC DNA]</scope>
    <source>
        <strain evidence="2 3">NFIX32</strain>
    </source>
</reference>
<comment type="caution">
    <text evidence="2">The sequence shown here is derived from an EMBL/GenBank/DDBJ whole genome shotgun (WGS) entry which is preliminary data.</text>
</comment>
<accession>A0A318IP55</accession>
<name>A0A318IP55_BURPY</name>
<evidence type="ECO:0000313" key="3">
    <source>
        <dbReference type="Proteomes" id="UP000247755"/>
    </source>
</evidence>
<evidence type="ECO:0000259" key="1">
    <source>
        <dbReference type="Pfam" id="PF08845"/>
    </source>
</evidence>
<dbReference type="RefSeq" id="WP_072435829.1">
    <property type="nucleotide sequence ID" value="NZ_QJJY01000024.1"/>
</dbReference>
<dbReference type="GO" id="GO:0003723">
    <property type="term" value="F:RNA binding"/>
    <property type="evidence" value="ECO:0007669"/>
    <property type="project" value="InterPro"/>
</dbReference>
<dbReference type="Pfam" id="PF08845">
    <property type="entry name" value="SymE_toxin"/>
    <property type="match status" value="1"/>
</dbReference>